<dbReference type="OrthoDB" id="9812089at2"/>
<dbReference type="InterPro" id="IPR037401">
    <property type="entry name" value="SnoaL-like"/>
</dbReference>
<dbReference type="AlphaFoldDB" id="C1D3J7"/>
<evidence type="ECO:0000256" key="1">
    <source>
        <dbReference type="SAM" id="SignalP"/>
    </source>
</evidence>
<dbReference type="EMBL" id="CP001117">
    <property type="protein sequence ID" value="ACO48076.1"/>
    <property type="molecule type" value="Genomic_DNA"/>
</dbReference>
<feature type="signal peptide" evidence="1">
    <location>
        <begin position="1"/>
        <end position="20"/>
    </location>
</feature>
<accession>C1D3J7</accession>
<dbReference type="Proteomes" id="UP000002208">
    <property type="component" value="Plasmid 3"/>
</dbReference>
<dbReference type="SUPFAM" id="SSF54427">
    <property type="entry name" value="NTF2-like"/>
    <property type="match status" value="2"/>
</dbReference>
<gene>
    <name evidence="3" type="ordered locus">Deide_3p01330</name>
</gene>
<keyword evidence="4" id="KW-1185">Reference proteome</keyword>
<keyword evidence="1" id="KW-0732">Signal</keyword>
<dbReference type="Pfam" id="PF12680">
    <property type="entry name" value="SnoaL_2"/>
    <property type="match status" value="2"/>
</dbReference>
<keyword evidence="3" id="KW-0614">Plasmid</keyword>
<organism evidence="3 4">
    <name type="scientific">Deinococcus deserti (strain DSM 17065 / CIP 109153 / LMG 22923 / VCD115)</name>
    <dbReference type="NCBI Taxonomy" id="546414"/>
    <lineage>
        <taxon>Bacteria</taxon>
        <taxon>Thermotogati</taxon>
        <taxon>Deinococcota</taxon>
        <taxon>Deinococci</taxon>
        <taxon>Deinococcales</taxon>
        <taxon>Deinococcaceae</taxon>
        <taxon>Deinococcus</taxon>
    </lineage>
</organism>
<evidence type="ECO:0000313" key="4">
    <source>
        <dbReference type="Proteomes" id="UP000002208"/>
    </source>
</evidence>
<feature type="domain" description="SnoaL-like" evidence="2">
    <location>
        <begin position="78"/>
        <end position="144"/>
    </location>
</feature>
<sequence length="299" mass="32361">MNKTRFLAITALLLNATATAAVLGGGGPASTKPAALKSPANRSATMSTPKQQVIDVLKAIETGASAPFAVINPQNYTHHILGAADGLTGYRALLQALPAGSARVNTVRVFQDGNHVFTHTDYNFFGPKIGIDVFRFENGRIVEHWNNVQQTPTGPNPSGHTMIDGPTTATDLQHTQRNKQLVARFVDDILVHGRMDKLTAYFDGDRYIQHHPQIADGLSGLGAALDAMAKVGVTMRYTKVHKVLGEGNFVLVMSEGTLGGKPTSFYDLFRVENGKIAEHWDTVETIPARSEWKNGNGKF</sequence>
<name>C1D3J7_DEIDV</name>
<proteinExistence type="predicted"/>
<dbReference type="KEGG" id="ddr:Deide_3p01330"/>
<evidence type="ECO:0000313" key="3">
    <source>
        <dbReference type="EMBL" id="ACO48076.1"/>
    </source>
</evidence>
<protein>
    <submittedName>
        <fullName evidence="3">Putative SnoaL-like polyketide cyclase</fullName>
    </submittedName>
</protein>
<dbReference type="InterPro" id="IPR032710">
    <property type="entry name" value="NTF2-like_dom_sf"/>
</dbReference>
<feature type="chain" id="PRO_5002908061" evidence="1">
    <location>
        <begin position="21"/>
        <end position="299"/>
    </location>
</feature>
<reference evidence="3 4" key="1">
    <citation type="journal article" date="2009" name="PLoS Genet.">
        <title>Alliance of proteomics and genomics to unravel the specificities of Sahara bacterium Deinococcus deserti.</title>
        <authorList>
            <person name="de Groot A."/>
            <person name="Dulermo R."/>
            <person name="Ortet P."/>
            <person name="Blanchard L."/>
            <person name="Guerin P."/>
            <person name="Fernandez B."/>
            <person name="Vacherie B."/>
            <person name="Dossat C."/>
            <person name="Jolivet E."/>
            <person name="Siguier P."/>
            <person name="Chandler M."/>
            <person name="Barakat M."/>
            <person name="Dedieu A."/>
            <person name="Barbe V."/>
            <person name="Heulin T."/>
            <person name="Sommer S."/>
            <person name="Achouak W."/>
            <person name="Armengaud J."/>
        </authorList>
    </citation>
    <scope>NUCLEOTIDE SEQUENCE [LARGE SCALE GENOMIC DNA]</scope>
    <source>
        <strain evidence="4">DSM 17065 / CIP 109153 / LMG 22923 / VCD115</strain>
        <plasmid evidence="4">pDeide3</plasmid>
    </source>
</reference>
<evidence type="ECO:0000259" key="2">
    <source>
        <dbReference type="Pfam" id="PF12680"/>
    </source>
</evidence>
<geneLocation type="plasmid" evidence="4">
    <name>pDeide3</name>
</geneLocation>
<dbReference type="Gene3D" id="3.10.450.50">
    <property type="match status" value="2"/>
</dbReference>
<dbReference type="HOGENOM" id="CLU_073327_1_0_0"/>
<feature type="domain" description="SnoaL-like" evidence="2">
    <location>
        <begin position="182"/>
        <end position="279"/>
    </location>
</feature>